<dbReference type="SMART" id="SM00388">
    <property type="entry name" value="HisKA"/>
    <property type="match status" value="1"/>
</dbReference>
<dbReference type="RefSeq" id="WP_231966649.1">
    <property type="nucleotide sequence ID" value="NZ_LT629690.1"/>
</dbReference>
<dbReference type="NCBIfam" id="TIGR00229">
    <property type="entry name" value="sensory_box"/>
    <property type="match status" value="1"/>
</dbReference>
<keyword evidence="5" id="KW-0547">Nucleotide-binding</keyword>
<dbReference type="InterPro" id="IPR035965">
    <property type="entry name" value="PAS-like_dom_sf"/>
</dbReference>
<dbReference type="InterPro" id="IPR013767">
    <property type="entry name" value="PAS_fold"/>
</dbReference>
<dbReference type="Proteomes" id="UP000182427">
    <property type="component" value="Chromosome I"/>
</dbReference>
<evidence type="ECO:0000259" key="11">
    <source>
        <dbReference type="PROSITE" id="PS50113"/>
    </source>
</evidence>
<keyword evidence="3" id="KW-0597">Phosphoprotein</keyword>
<dbReference type="GO" id="GO:0000155">
    <property type="term" value="F:phosphorelay sensor kinase activity"/>
    <property type="evidence" value="ECO:0007669"/>
    <property type="project" value="InterPro"/>
</dbReference>
<dbReference type="Pfam" id="PF00512">
    <property type="entry name" value="HisKA"/>
    <property type="match status" value="1"/>
</dbReference>
<feature type="domain" description="PAC" evidence="11">
    <location>
        <begin position="96"/>
        <end position="148"/>
    </location>
</feature>
<comment type="catalytic activity">
    <reaction evidence="1">
        <text>ATP + protein L-histidine = ADP + protein N-phospho-L-histidine.</text>
        <dbReference type="EC" id="2.7.13.3"/>
    </reaction>
</comment>
<name>A0A1G7ESA3_9BACT</name>
<dbReference type="SUPFAM" id="SSF47384">
    <property type="entry name" value="Homodimeric domain of signal transducing histidine kinase"/>
    <property type="match status" value="1"/>
</dbReference>
<dbReference type="InterPro" id="IPR005467">
    <property type="entry name" value="His_kinase_dom"/>
</dbReference>
<dbReference type="InterPro" id="IPR004358">
    <property type="entry name" value="Sig_transdc_His_kin-like_C"/>
</dbReference>
<accession>A0A1G7ESA3</accession>
<dbReference type="PROSITE" id="PS50113">
    <property type="entry name" value="PAC"/>
    <property type="match status" value="1"/>
</dbReference>
<dbReference type="EC" id="2.7.13.3" evidence="2"/>
<evidence type="ECO:0000256" key="1">
    <source>
        <dbReference type="ARBA" id="ARBA00000085"/>
    </source>
</evidence>
<dbReference type="InterPro" id="IPR003661">
    <property type="entry name" value="HisK_dim/P_dom"/>
</dbReference>
<dbReference type="AlphaFoldDB" id="A0A1G7ESA3"/>
<dbReference type="Pfam" id="PF02518">
    <property type="entry name" value="HATPase_c"/>
    <property type="match status" value="1"/>
</dbReference>
<dbReference type="PRINTS" id="PR00344">
    <property type="entry name" value="BCTRLSENSOR"/>
</dbReference>
<dbReference type="GO" id="GO:0005524">
    <property type="term" value="F:ATP binding"/>
    <property type="evidence" value="ECO:0007669"/>
    <property type="project" value="UniProtKB-KW"/>
</dbReference>
<protein>
    <recommendedName>
        <fullName evidence="2">histidine kinase</fullName>
        <ecNumber evidence="2">2.7.13.3</ecNumber>
    </recommendedName>
</protein>
<sequence>MTQDNESKEKSSGQLLPVDAARANSLLAAIVESSDDAIISKDLDGTITSWNAAAERIFGFSSEEIVGKSILTLIPEDLQDEEKTIIARLRRGERIEHFETTRVAKSGKLLSLSLTISPVRDASGTVVGASKIARDISERKEFERRLVETEKIVATGRMAATIAHEINNPLEAVVNLIYLARLSPTVNEQVREYLRLAEQEIERVSLIARQTLGYFRETAVPVDFPVSVLLDEVLTVYGAKLAYSGIDVHRDYQPAQRLTMRKGELTQLFSNLVANAIDAMPLGGDLSVSVAPEGQSPEDGVRVQMADTGTGISEELLEKIFEPFFTTKEQRGTGIGLWLSRQFVEDHRGSIAVTSSTDVEDHGTTFRIFLPYANGLMQDAVAGERGNA</sequence>
<evidence type="ECO:0000313" key="12">
    <source>
        <dbReference type="EMBL" id="SDE66285.1"/>
    </source>
</evidence>
<dbReference type="GO" id="GO:0006355">
    <property type="term" value="P:regulation of DNA-templated transcription"/>
    <property type="evidence" value="ECO:0007669"/>
    <property type="project" value="InterPro"/>
</dbReference>
<dbReference type="InterPro" id="IPR000014">
    <property type="entry name" value="PAS"/>
</dbReference>
<dbReference type="PROSITE" id="PS50109">
    <property type="entry name" value="HIS_KIN"/>
    <property type="match status" value="1"/>
</dbReference>
<evidence type="ECO:0000313" key="13">
    <source>
        <dbReference type="Proteomes" id="UP000182427"/>
    </source>
</evidence>
<keyword evidence="6" id="KW-0418">Kinase</keyword>
<keyword evidence="13" id="KW-1185">Reference proteome</keyword>
<dbReference type="EMBL" id="LT629690">
    <property type="protein sequence ID" value="SDE66285.1"/>
    <property type="molecule type" value="Genomic_DNA"/>
</dbReference>
<dbReference type="Gene3D" id="3.30.565.10">
    <property type="entry name" value="Histidine kinase-like ATPase, C-terminal domain"/>
    <property type="match status" value="1"/>
</dbReference>
<dbReference type="InterPro" id="IPR036097">
    <property type="entry name" value="HisK_dim/P_sf"/>
</dbReference>
<evidence type="ECO:0000259" key="9">
    <source>
        <dbReference type="PROSITE" id="PS50109"/>
    </source>
</evidence>
<dbReference type="SMART" id="SM00387">
    <property type="entry name" value="HATPase_c"/>
    <property type="match status" value="1"/>
</dbReference>
<evidence type="ECO:0000256" key="2">
    <source>
        <dbReference type="ARBA" id="ARBA00012438"/>
    </source>
</evidence>
<dbReference type="PANTHER" id="PTHR43065:SF10">
    <property type="entry name" value="PEROXIDE STRESS-ACTIVATED HISTIDINE KINASE MAK3"/>
    <property type="match status" value="1"/>
</dbReference>
<keyword evidence="4" id="KW-0808">Transferase</keyword>
<proteinExistence type="predicted"/>
<dbReference type="CDD" id="cd00082">
    <property type="entry name" value="HisKA"/>
    <property type="match status" value="1"/>
</dbReference>
<dbReference type="SUPFAM" id="SSF55785">
    <property type="entry name" value="PYP-like sensor domain (PAS domain)"/>
    <property type="match status" value="1"/>
</dbReference>
<keyword evidence="8" id="KW-0902">Two-component regulatory system</keyword>
<evidence type="ECO:0000256" key="5">
    <source>
        <dbReference type="ARBA" id="ARBA00022741"/>
    </source>
</evidence>
<dbReference type="InterPro" id="IPR036890">
    <property type="entry name" value="HATPase_C_sf"/>
</dbReference>
<evidence type="ECO:0000259" key="10">
    <source>
        <dbReference type="PROSITE" id="PS50112"/>
    </source>
</evidence>
<dbReference type="SUPFAM" id="SSF55874">
    <property type="entry name" value="ATPase domain of HSP90 chaperone/DNA topoisomerase II/histidine kinase"/>
    <property type="match status" value="1"/>
</dbReference>
<evidence type="ECO:0000256" key="3">
    <source>
        <dbReference type="ARBA" id="ARBA00022553"/>
    </source>
</evidence>
<dbReference type="InterPro" id="IPR003594">
    <property type="entry name" value="HATPase_dom"/>
</dbReference>
<evidence type="ECO:0000256" key="8">
    <source>
        <dbReference type="ARBA" id="ARBA00023012"/>
    </source>
</evidence>
<dbReference type="Gene3D" id="1.10.287.130">
    <property type="match status" value="1"/>
</dbReference>
<dbReference type="InterPro" id="IPR000700">
    <property type="entry name" value="PAS-assoc_C"/>
</dbReference>
<dbReference type="CDD" id="cd00130">
    <property type="entry name" value="PAS"/>
    <property type="match status" value="1"/>
</dbReference>
<dbReference type="PROSITE" id="PS50112">
    <property type="entry name" value="PAS"/>
    <property type="match status" value="1"/>
</dbReference>
<gene>
    <name evidence="12" type="ORF">SAMN05444167_0071</name>
</gene>
<dbReference type="Gene3D" id="3.30.450.20">
    <property type="entry name" value="PAS domain"/>
    <property type="match status" value="1"/>
</dbReference>
<feature type="domain" description="Histidine kinase" evidence="9">
    <location>
        <begin position="161"/>
        <end position="374"/>
    </location>
</feature>
<feature type="domain" description="PAS" evidence="10">
    <location>
        <begin position="23"/>
        <end position="92"/>
    </location>
</feature>
<dbReference type="Pfam" id="PF00989">
    <property type="entry name" value="PAS"/>
    <property type="match status" value="1"/>
</dbReference>
<dbReference type="PANTHER" id="PTHR43065">
    <property type="entry name" value="SENSOR HISTIDINE KINASE"/>
    <property type="match status" value="1"/>
</dbReference>
<evidence type="ECO:0000256" key="6">
    <source>
        <dbReference type="ARBA" id="ARBA00022777"/>
    </source>
</evidence>
<evidence type="ECO:0000256" key="7">
    <source>
        <dbReference type="ARBA" id="ARBA00022840"/>
    </source>
</evidence>
<evidence type="ECO:0000256" key="4">
    <source>
        <dbReference type="ARBA" id="ARBA00022679"/>
    </source>
</evidence>
<organism evidence="12 13">
    <name type="scientific">Terriglobus roseus</name>
    <dbReference type="NCBI Taxonomy" id="392734"/>
    <lineage>
        <taxon>Bacteria</taxon>
        <taxon>Pseudomonadati</taxon>
        <taxon>Acidobacteriota</taxon>
        <taxon>Terriglobia</taxon>
        <taxon>Terriglobales</taxon>
        <taxon>Acidobacteriaceae</taxon>
        <taxon>Terriglobus</taxon>
    </lineage>
</organism>
<keyword evidence="7" id="KW-0067">ATP-binding</keyword>
<reference evidence="12 13" key="1">
    <citation type="submission" date="2016-10" db="EMBL/GenBank/DDBJ databases">
        <authorList>
            <person name="de Groot N.N."/>
        </authorList>
    </citation>
    <scope>NUCLEOTIDE SEQUENCE [LARGE SCALE GENOMIC DNA]</scope>
    <source>
        <strain evidence="12 13">GAS232</strain>
    </source>
</reference>
<dbReference type="SMART" id="SM00091">
    <property type="entry name" value="PAS"/>
    <property type="match status" value="1"/>
</dbReference>